<sequence length="180" mass="19706">MSEARDQRPEIVPTVRETGGRQRAWAGHAATVLAFVFGLFSFYWAAGGTFGLDTLGGVIQRMAARRDPGFIAVVWITGALKIAGGLFSLSLVRPWGRVVPRPLMLTAGWGGAALLTVYGALQVGSLLLVALGVITPSEPVVWKPLLWRLFVWDMSFLVWGILLFLATRTYAMNHPRRPES</sequence>
<evidence type="ECO:0000256" key="1">
    <source>
        <dbReference type="SAM" id="Phobius"/>
    </source>
</evidence>
<feature type="transmembrane region" description="Helical" evidence="1">
    <location>
        <begin position="146"/>
        <end position="167"/>
    </location>
</feature>
<keyword evidence="1" id="KW-0812">Transmembrane</keyword>
<protein>
    <submittedName>
        <fullName evidence="2">DUF3995 domain-containing protein</fullName>
    </submittedName>
</protein>
<feature type="transmembrane region" description="Helical" evidence="1">
    <location>
        <begin position="70"/>
        <end position="92"/>
    </location>
</feature>
<name>A0ABW6L359_9ACTN</name>
<evidence type="ECO:0000313" key="2">
    <source>
        <dbReference type="EMBL" id="MFE9174536.1"/>
    </source>
</evidence>
<reference evidence="2 3" key="1">
    <citation type="submission" date="2024-10" db="EMBL/GenBank/DDBJ databases">
        <title>The Natural Products Discovery Center: Release of the First 8490 Sequenced Strains for Exploring Actinobacteria Biosynthetic Diversity.</title>
        <authorList>
            <person name="Kalkreuter E."/>
            <person name="Kautsar S.A."/>
            <person name="Yang D."/>
            <person name="Bader C.D."/>
            <person name="Teijaro C.N."/>
            <person name="Fluegel L."/>
            <person name="Davis C.M."/>
            <person name="Simpson J.R."/>
            <person name="Lauterbach L."/>
            <person name="Steele A.D."/>
            <person name="Gui C."/>
            <person name="Meng S."/>
            <person name="Li G."/>
            <person name="Viehrig K."/>
            <person name="Ye F."/>
            <person name="Su P."/>
            <person name="Kiefer A.F."/>
            <person name="Nichols A."/>
            <person name="Cepeda A.J."/>
            <person name="Yan W."/>
            <person name="Fan B."/>
            <person name="Jiang Y."/>
            <person name="Adhikari A."/>
            <person name="Zheng C.-J."/>
            <person name="Schuster L."/>
            <person name="Cowan T.M."/>
            <person name="Smanski M.J."/>
            <person name="Chevrette M.G."/>
            <person name="De Carvalho L.P.S."/>
            <person name="Shen B."/>
        </authorList>
    </citation>
    <scope>NUCLEOTIDE SEQUENCE [LARGE SCALE GENOMIC DNA]</scope>
    <source>
        <strain evidence="2 3">NPDC007147</strain>
    </source>
</reference>
<feature type="transmembrane region" description="Helical" evidence="1">
    <location>
        <begin position="112"/>
        <end position="134"/>
    </location>
</feature>
<proteinExistence type="predicted"/>
<organism evidence="2 3">
    <name type="scientific">Streptomyces kebangsaanensis</name>
    <dbReference type="NCBI Taxonomy" id="864058"/>
    <lineage>
        <taxon>Bacteria</taxon>
        <taxon>Bacillati</taxon>
        <taxon>Actinomycetota</taxon>
        <taxon>Actinomycetes</taxon>
        <taxon>Kitasatosporales</taxon>
        <taxon>Streptomycetaceae</taxon>
        <taxon>Streptomyces</taxon>
    </lineage>
</organism>
<dbReference type="Proteomes" id="UP001601197">
    <property type="component" value="Unassembled WGS sequence"/>
</dbReference>
<dbReference type="InterPro" id="IPR025058">
    <property type="entry name" value="DUF3995"/>
</dbReference>
<keyword evidence="1" id="KW-0472">Membrane</keyword>
<keyword evidence="3" id="KW-1185">Reference proteome</keyword>
<dbReference type="RefSeq" id="WP_388354567.1">
    <property type="nucleotide sequence ID" value="NZ_JBIAFJ010000058.1"/>
</dbReference>
<gene>
    <name evidence="2" type="ORF">ACFYNZ_34760</name>
</gene>
<comment type="caution">
    <text evidence="2">The sequence shown here is derived from an EMBL/GenBank/DDBJ whole genome shotgun (WGS) entry which is preliminary data.</text>
</comment>
<keyword evidence="1" id="KW-1133">Transmembrane helix</keyword>
<dbReference type="Pfam" id="PF13160">
    <property type="entry name" value="DUF3995"/>
    <property type="match status" value="1"/>
</dbReference>
<accession>A0ABW6L359</accession>
<dbReference type="EMBL" id="JBIAFJ010000058">
    <property type="protein sequence ID" value="MFE9174536.1"/>
    <property type="molecule type" value="Genomic_DNA"/>
</dbReference>
<evidence type="ECO:0000313" key="3">
    <source>
        <dbReference type="Proteomes" id="UP001601197"/>
    </source>
</evidence>
<feature type="transmembrane region" description="Helical" evidence="1">
    <location>
        <begin position="25"/>
        <end position="46"/>
    </location>
</feature>